<dbReference type="CDD" id="cd01129">
    <property type="entry name" value="PulE-GspE-like"/>
    <property type="match status" value="1"/>
</dbReference>
<organism evidence="8 9">
    <name type="scientific">Candidatus Desantisbacteria bacterium CG_4_10_14_0_8_um_filter_48_22</name>
    <dbReference type="NCBI Taxonomy" id="1974543"/>
    <lineage>
        <taxon>Bacteria</taxon>
        <taxon>Candidatus Desantisiibacteriota</taxon>
    </lineage>
</organism>
<dbReference type="EMBL" id="PFMR01000310">
    <property type="protein sequence ID" value="PIZ14732.1"/>
    <property type="molecule type" value="Genomic_DNA"/>
</dbReference>
<keyword evidence="5" id="KW-0067">ATP-binding</keyword>
<evidence type="ECO:0000256" key="1">
    <source>
        <dbReference type="ARBA" id="ARBA00004496"/>
    </source>
</evidence>
<dbReference type="FunFam" id="3.30.450.90:FF:000001">
    <property type="entry name" value="Type II secretion system ATPase GspE"/>
    <property type="match status" value="1"/>
</dbReference>
<dbReference type="GO" id="GO:0016887">
    <property type="term" value="F:ATP hydrolysis activity"/>
    <property type="evidence" value="ECO:0007669"/>
    <property type="project" value="InterPro"/>
</dbReference>
<sequence>MKKKMFGEILIEKKIVTEEQLKQGLENSKKEGGTLGQALVRMGLVTDDDMKKHLSDYYGVPYVNIKDYEIDKAALASIPENLIRKYRVFPLDKIGNNLTIATTEVTNVVIFDELRMATGCNITPMLTSEQDINSALEKYFGKKTSMEDALKQITDQEHDIELHRDSGIELDVGQIQVAADETPVVKLVTFIIGRAVDDGASDIHLEPYEKEFRLRYRIDGILYEIKPPPPKQLQNPIIARIKIMSNMDIAETRVPQDGRIRLTTKGKIVDFRVSTFPTVFGEKIVLRLLDKANLQPDLTKLGFEKEELGKFEKAIAQPYGMILVTGPTGSGKSTTLYSVLSTLNTSRANIVTVEEPVEYQVKGINQVQVNAGIGLTFAMGLRAILRQDPNIVMVGEIRDQETAEIAVKAALTGHLVLSTLHTNDSVGAISRLIDMGIEPFLVSSAVTLIAAQRLLRRICNQCREAYTPTPKMLEDIGIKPKPGEQILFYKGMGCDYCKNTGYKGRLAVYEILTLNKHLRELIVKRANVMVLQEIARKEEGMRTLRESAMLKVRNGITTVEEAAGITMQEEA</sequence>
<dbReference type="SUPFAM" id="SSF160246">
    <property type="entry name" value="EspE N-terminal domain-like"/>
    <property type="match status" value="1"/>
</dbReference>
<dbReference type="Gene3D" id="3.30.300.160">
    <property type="entry name" value="Type II secretion system, protein E, N-terminal domain"/>
    <property type="match status" value="1"/>
</dbReference>
<comment type="caution">
    <text evidence="8">The sequence shown here is derived from an EMBL/GenBank/DDBJ whole genome shotgun (WGS) entry which is preliminary data.</text>
</comment>
<name>A0A2M7S5A4_9BACT</name>
<dbReference type="GO" id="GO:0009297">
    <property type="term" value="P:pilus assembly"/>
    <property type="evidence" value="ECO:0007669"/>
    <property type="project" value="InterPro"/>
</dbReference>
<dbReference type="InterPro" id="IPR001482">
    <property type="entry name" value="T2SS/T4SS_dom"/>
</dbReference>
<dbReference type="AlphaFoldDB" id="A0A2M7S5A4"/>
<evidence type="ECO:0000256" key="4">
    <source>
        <dbReference type="ARBA" id="ARBA00022741"/>
    </source>
</evidence>
<dbReference type="Gene3D" id="3.40.50.300">
    <property type="entry name" value="P-loop containing nucleotide triphosphate hydrolases"/>
    <property type="match status" value="1"/>
</dbReference>
<dbReference type="Proteomes" id="UP000229307">
    <property type="component" value="Unassembled WGS sequence"/>
</dbReference>
<dbReference type="SUPFAM" id="SSF52540">
    <property type="entry name" value="P-loop containing nucleoside triphosphate hydrolases"/>
    <property type="match status" value="1"/>
</dbReference>
<evidence type="ECO:0000313" key="9">
    <source>
        <dbReference type="Proteomes" id="UP000229307"/>
    </source>
</evidence>
<dbReference type="Gene3D" id="3.30.450.90">
    <property type="match status" value="1"/>
</dbReference>
<dbReference type="FunFam" id="3.30.300.160:FF:000002">
    <property type="entry name" value="Type II secretion system protein E"/>
    <property type="match status" value="1"/>
</dbReference>
<keyword evidence="4" id="KW-0547">Nucleotide-binding</keyword>
<evidence type="ECO:0000256" key="5">
    <source>
        <dbReference type="ARBA" id="ARBA00022840"/>
    </source>
</evidence>
<dbReference type="FunFam" id="3.40.50.300:FF:000398">
    <property type="entry name" value="Type IV pilus assembly ATPase PilB"/>
    <property type="match status" value="1"/>
</dbReference>
<comment type="similarity">
    <text evidence="2">Belongs to the GSP E family.</text>
</comment>
<dbReference type="InterPro" id="IPR027417">
    <property type="entry name" value="P-loop_NTPase"/>
</dbReference>
<dbReference type="GO" id="GO:0005886">
    <property type="term" value="C:plasma membrane"/>
    <property type="evidence" value="ECO:0007669"/>
    <property type="project" value="TreeGrafter"/>
</dbReference>
<evidence type="ECO:0000259" key="6">
    <source>
        <dbReference type="Pfam" id="PF00437"/>
    </source>
</evidence>
<dbReference type="InterPro" id="IPR013374">
    <property type="entry name" value="ATPase_typ4_pilus-assembl_PilB"/>
</dbReference>
<dbReference type="PANTHER" id="PTHR30258:SF1">
    <property type="entry name" value="PROTEIN TRANSPORT PROTEIN HOFB HOMOLOG"/>
    <property type="match status" value="1"/>
</dbReference>
<dbReference type="Pfam" id="PF05157">
    <property type="entry name" value="MshEN"/>
    <property type="match status" value="1"/>
</dbReference>
<comment type="subcellular location">
    <subcellularLocation>
        <location evidence="1">Cytoplasm</location>
    </subcellularLocation>
</comment>
<dbReference type="InterPro" id="IPR007831">
    <property type="entry name" value="T2SS_GspE_N"/>
</dbReference>
<reference evidence="9" key="1">
    <citation type="submission" date="2017-09" db="EMBL/GenBank/DDBJ databases">
        <title>Depth-based differentiation of microbial function through sediment-hosted aquifers and enrichment of novel symbionts in the deep terrestrial subsurface.</title>
        <authorList>
            <person name="Probst A.J."/>
            <person name="Ladd B."/>
            <person name="Jarett J.K."/>
            <person name="Geller-Mcgrath D.E."/>
            <person name="Sieber C.M.K."/>
            <person name="Emerson J.B."/>
            <person name="Anantharaman K."/>
            <person name="Thomas B.C."/>
            <person name="Malmstrom R."/>
            <person name="Stieglmeier M."/>
            <person name="Klingl A."/>
            <person name="Woyke T."/>
            <person name="Ryan C.M."/>
            <person name="Banfield J.F."/>
        </authorList>
    </citation>
    <scope>NUCLEOTIDE SEQUENCE [LARGE SCALE GENOMIC DNA]</scope>
</reference>
<feature type="domain" description="Type II secretion system protein GspE N-terminal" evidence="7">
    <location>
        <begin position="58"/>
        <end position="144"/>
    </location>
</feature>
<dbReference type="InterPro" id="IPR037257">
    <property type="entry name" value="T2SS_E_N_sf"/>
</dbReference>
<evidence type="ECO:0000256" key="2">
    <source>
        <dbReference type="ARBA" id="ARBA00006611"/>
    </source>
</evidence>
<dbReference type="GO" id="GO:0005737">
    <property type="term" value="C:cytoplasm"/>
    <property type="evidence" value="ECO:0007669"/>
    <property type="project" value="UniProtKB-SubCell"/>
</dbReference>
<feature type="domain" description="Bacterial type II secretion system protein E" evidence="6">
    <location>
        <begin position="178"/>
        <end position="562"/>
    </location>
</feature>
<proteinExistence type="inferred from homology"/>
<dbReference type="NCBIfam" id="TIGR02538">
    <property type="entry name" value="type_IV_pilB"/>
    <property type="match status" value="1"/>
</dbReference>
<protein>
    <submittedName>
        <fullName evidence="8">Type IV-A pilus assembly ATPase PilB</fullName>
    </submittedName>
</protein>
<evidence type="ECO:0000259" key="7">
    <source>
        <dbReference type="Pfam" id="PF05157"/>
    </source>
</evidence>
<dbReference type="GO" id="GO:0005524">
    <property type="term" value="F:ATP binding"/>
    <property type="evidence" value="ECO:0007669"/>
    <property type="project" value="UniProtKB-KW"/>
</dbReference>
<evidence type="ECO:0000313" key="8">
    <source>
        <dbReference type="EMBL" id="PIZ14732.1"/>
    </source>
</evidence>
<evidence type="ECO:0000256" key="3">
    <source>
        <dbReference type="ARBA" id="ARBA00022490"/>
    </source>
</evidence>
<gene>
    <name evidence="8" type="primary">pilB</name>
    <name evidence="8" type="ORF">COY52_11215</name>
</gene>
<dbReference type="Pfam" id="PF00437">
    <property type="entry name" value="T2SSE"/>
    <property type="match status" value="1"/>
</dbReference>
<keyword evidence="3" id="KW-0963">Cytoplasm</keyword>
<accession>A0A2M7S5A4</accession>
<dbReference type="PANTHER" id="PTHR30258">
    <property type="entry name" value="TYPE II SECRETION SYSTEM PROTEIN GSPE-RELATED"/>
    <property type="match status" value="1"/>
</dbReference>